<dbReference type="Gene3D" id="1.10.10.60">
    <property type="entry name" value="Homeodomain-like"/>
    <property type="match status" value="1"/>
</dbReference>
<dbReference type="Proteomes" id="UP000285120">
    <property type="component" value="Unassembled WGS sequence"/>
</dbReference>
<dbReference type="SUPFAM" id="SSF52540">
    <property type="entry name" value="P-loop containing nucleoside triphosphate hydrolases"/>
    <property type="match status" value="1"/>
</dbReference>
<dbReference type="Pfam" id="PF02954">
    <property type="entry name" value="HTH_8"/>
    <property type="match status" value="1"/>
</dbReference>
<dbReference type="InterPro" id="IPR009057">
    <property type="entry name" value="Homeodomain-like_sf"/>
</dbReference>
<comment type="caution">
    <text evidence="9">The sequence shown here is derived from an EMBL/GenBank/DDBJ whole genome shotgun (WGS) entry which is preliminary data.</text>
</comment>
<accession>A0A419UWH1</accession>
<dbReference type="PRINTS" id="PR01590">
    <property type="entry name" value="HTHFIS"/>
</dbReference>
<dbReference type="Pfam" id="PF00571">
    <property type="entry name" value="CBS"/>
    <property type="match status" value="1"/>
</dbReference>
<sequence length="660" mass="73917">MNRPIDLQTFACTLQETTTIKEAAFLFKEHGTAELPVLNEQQQFIGLLHQNTLFDTVIQGISPEEPIRSWVEPEASGLYIPSCEAGGRIACYEGAVFAGLVPLAPLIKENKRLQTMLAMAPLQIWITDREGTVLFTNDGEPPLFTQEEWSRVQTSEAARLSIHVSAADKTYTVEKQRSAEEDGLVFYYAMRAEAANSAGEERAELLEMIYEYLYDGIITVDKEGYVTMLSKEYGEFLGVNPEEMIGRHCTEVIENTRMHIVAKTGKPEIADFQKLKTGYMVATRVPIIKNGEITGALGKVLFKNITGVKGLQTRIQQMEKEWKHYKGEWQEQNTSRYQLDDIIGTHEAMVQTKQMAHQAAQGDSNVLLLGESGTGKELFAHAVHGASSRAAGPFVKVNCAAIPPELLESELFGYVEGSFTGARKGGKKGKFEAAQHGTIFLDEIGELPLHMQVKFLRVLQEKEVEKVGDIRSTPVDIRVVAATNRDLETMVEHNEFRLDLYYRLNVMPITIPPLRERKSDILLLVEAALKRITELMGKPVQGLSEQADRLLLEYSWPGNVRELENVLERAVNMAPVNETITPAHLPNKLLQGRTAAPIRTLQETVQLAEKEALAGALRYASGNKSYAAKLLGISRTAFYDKWKRLEDGDRPEIRTHFVRK</sequence>
<dbReference type="InterPro" id="IPR002197">
    <property type="entry name" value="HTH_Fis"/>
</dbReference>
<keyword evidence="3" id="KW-0805">Transcription regulation</keyword>
<dbReference type="Gene3D" id="3.30.450.20">
    <property type="entry name" value="PAS domain"/>
    <property type="match status" value="1"/>
</dbReference>
<dbReference type="Gene3D" id="3.90.1280.20">
    <property type="match status" value="1"/>
</dbReference>
<dbReference type="CDD" id="cd00130">
    <property type="entry name" value="PAS"/>
    <property type="match status" value="1"/>
</dbReference>
<dbReference type="FunFam" id="3.40.50.300:FF:000006">
    <property type="entry name" value="DNA-binding transcriptional regulator NtrC"/>
    <property type="match status" value="1"/>
</dbReference>
<dbReference type="InterPro" id="IPR035965">
    <property type="entry name" value="PAS-like_dom_sf"/>
</dbReference>
<dbReference type="GO" id="GO:0043565">
    <property type="term" value="F:sequence-specific DNA binding"/>
    <property type="evidence" value="ECO:0007669"/>
    <property type="project" value="InterPro"/>
</dbReference>
<proteinExistence type="predicted"/>
<evidence type="ECO:0000256" key="4">
    <source>
        <dbReference type="ARBA" id="ARBA00023163"/>
    </source>
</evidence>
<dbReference type="SUPFAM" id="SSF55785">
    <property type="entry name" value="PYP-like sensor domain (PAS domain)"/>
    <property type="match status" value="1"/>
</dbReference>
<dbReference type="PANTHER" id="PTHR32071">
    <property type="entry name" value="TRANSCRIPTIONAL REGULATORY PROTEIN"/>
    <property type="match status" value="1"/>
</dbReference>
<evidence type="ECO:0000256" key="2">
    <source>
        <dbReference type="ARBA" id="ARBA00022840"/>
    </source>
</evidence>
<dbReference type="GO" id="GO:0006355">
    <property type="term" value="P:regulation of DNA-templated transcription"/>
    <property type="evidence" value="ECO:0007669"/>
    <property type="project" value="InterPro"/>
</dbReference>
<dbReference type="InterPro" id="IPR000644">
    <property type="entry name" value="CBS_dom"/>
</dbReference>
<evidence type="ECO:0000259" key="8">
    <source>
        <dbReference type="PROSITE" id="PS51371"/>
    </source>
</evidence>
<dbReference type="PROSITE" id="PS00675">
    <property type="entry name" value="SIGMA54_INTERACT_1"/>
    <property type="match status" value="1"/>
</dbReference>
<keyword evidence="4" id="KW-0804">Transcription</keyword>
<dbReference type="SMART" id="SM00382">
    <property type="entry name" value="AAA"/>
    <property type="match status" value="1"/>
</dbReference>
<evidence type="ECO:0000259" key="6">
    <source>
        <dbReference type="PROSITE" id="PS50045"/>
    </source>
</evidence>
<dbReference type="PROSITE" id="PS50112">
    <property type="entry name" value="PAS"/>
    <property type="match status" value="1"/>
</dbReference>
<dbReference type="SMART" id="SM00091">
    <property type="entry name" value="PAS"/>
    <property type="match status" value="1"/>
</dbReference>
<evidence type="ECO:0000256" key="1">
    <source>
        <dbReference type="ARBA" id="ARBA00022741"/>
    </source>
</evidence>
<feature type="domain" description="Sigma-54 factor interaction" evidence="6">
    <location>
        <begin position="342"/>
        <end position="572"/>
    </location>
</feature>
<dbReference type="InterPro" id="IPR002078">
    <property type="entry name" value="Sigma_54_int"/>
</dbReference>
<dbReference type="CDD" id="cd00009">
    <property type="entry name" value="AAA"/>
    <property type="match status" value="1"/>
</dbReference>
<dbReference type="Pfam" id="PF00158">
    <property type="entry name" value="Sigma54_activat"/>
    <property type="match status" value="1"/>
</dbReference>
<dbReference type="Gene3D" id="1.10.8.60">
    <property type="match status" value="1"/>
</dbReference>
<dbReference type="GO" id="GO:0005524">
    <property type="term" value="F:ATP binding"/>
    <property type="evidence" value="ECO:0007669"/>
    <property type="project" value="UniProtKB-KW"/>
</dbReference>
<evidence type="ECO:0000259" key="7">
    <source>
        <dbReference type="PROSITE" id="PS50112"/>
    </source>
</evidence>
<dbReference type="SUPFAM" id="SSF46689">
    <property type="entry name" value="Homeodomain-like"/>
    <property type="match status" value="1"/>
</dbReference>
<dbReference type="InterPro" id="IPR003593">
    <property type="entry name" value="AAA+_ATPase"/>
</dbReference>
<dbReference type="RefSeq" id="WP_245961002.1">
    <property type="nucleotide sequence ID" value="NZ_RAPK01000011.1"/>
</dbReference>
<dbReference type="InterPro" id="IPR000014">
    <property type="entry name" value="PAS"/>
</dbReference>
<keyword evidence="5" id="KW-0129">CBS domain</keyword>
<dbReference type="PROSITE" id="PS50045">
    <property type="entry name" value="SIGMA54_INTERACT_4"/>
    <property type="match status" value="1"/>
</dbReference>
<dbReference type="NCBIfam" id="TIGR00229">
    <property type="entry name" value="sensory_box"/>
    <property type="match status" value="1"/>
</dbReference>
<dbReference type="Pfam" id="PF25601">
    <property type="entry name" value="AAA_lid_14"/>
    <property type="match status" value="1"/>
</dbReference>
<evidence type="ECO:0000313" key="9">
    <source>
        <dbReference type="EMBL" id="RKD69478.1"/>
    </source>
</evidence>
<dbReference type="InterPro" id="IPR027417">
    <property type="entry name" value="P-loop_NTPase"/>
</dbReference>
<keyword evidence="10" id="KW-1185">Reference proteome</keyword>
<dbReference type="PROSITE" id="PS00688">
    <property type="entry name" value="SIGMA54_INTERACT_3"/>
    <property type="match status" value="1"/>
</dbReference>
<organism evidence="9 10">
    <name type="scientific">Sinobaca qinghaiensis</name>
    <dbReference type="NCBI Taxonomy" id="342944"/>
    <lineage>
        <taxon>Bacteria</taxon>
        <taxon>Bacillati</taxon>
        <taxon>Bacillota</taxon>
        <taxon>Bacilli</taxon>
        <taxon>Bacillales</taxon>
        <taxon>Sporolactobacillaceae</taxon>
        <taxon>Sinobaca</taxon>
    </lineage>
</organism>
<dbReference type="SUPFAM" id="SSF54631">
    <property type="entry name" value="CBS-domain pair"/>
    <property type="match status" value="1"/>
</dbReference>
<evidence type="ECO:0000256" key="3">
    <source>
        <dbReference type="ARBA" id="ARBA00023015"/>
    </source>
</evidence>
<keyword evidence="2" id="KW-0067">ATP-binding</keyword>
<feature type="domain" description="PAS" evidence="7">
    <location>
        <begin position="202"/>
        <end position="247"/>
    </location>
</feature>
<dbReference type="InterPro" id="IPR025944">
    <property type="entry name" value="Sigma_54_int_dom_CS"/>
</dbReference>
<protein>
    <submittedName>
        <fullName evidence="9">PAS domain S-box-containing protein</fullName>
    </submittedName>
</protein>
<name>A0A419UWH1_9BACL</name>
<feature type="domain" description="CBS" evidence="8">
    <location>
        <begin position="1"/>
        <end position="64"/>
    </location>
</feature>
<dbReference type="Gene3D" id="3.40.50.300">
    <property type="entry name" value="P-loop containing nucleotide triphosphate hydrolases"/>
    <property type="match status" value="1"/>
</dbReference>
<dbReference type="EMBL" id="RAPK01000011">
    <property type="protein sequence ID" value="RKD69478.1"/>
    <property type="molecule type" value="Genomic_DNA"/>
</dbReference>
<dbReference type="InterPro" id="IPR025662">
    <property type="entry name" value="Sigma_54_int_dom_ATP-bd_1"/>
</dbReference>
<evidence type="ECO:0000313" key="10">
    <source>
        <dbReference type="Proteomes" id="UP000285120"/>
    </source>
</evidence>
<dbReference type="PROSITE" id="PS51371">
    <property type="entry name" value="CBS"/>
    <property type="match status" value="1"/>
</dbReference>
<dbReference type="AlphaFoldDB" id="A0A419UWH1"/>
<dbReference type="PANTHER" id="PTHR32071:SF57">
    <property type="entry name" value="C4-DICARBOXYLATE TRANSPORT TRANSCRIPTIONAL REGULATORY PROTEIN DCTD"/>
    <property type="match status" value="1"/>
</dbReference>
<gene>
    <name evidence="9" type="ORF">ATL39_2897</name>
</gene>
<dbReference type="InterPro" id="IPR058031">
    <property type="entry name" value="AAA_lid_NorR"/>
</dbReference>
<evidence type="ECO:0000256" key="5">
    <source>
        <dbReference type="PROSITE-ProRule" id="PRU00703"/>
    </source>
</evidence>
<dbReference type="InterPro" id="IPR046342">
    <property type="entry name" value="CBS_dom_sf"/>
</dbReference>
<keyword evidence="1" id="KW-0547">Nucleotide-binding</keyword>
<reference evidence="9 10" key="1">
    <citation type="submission" date="2018-09" db="EMBL/GenBank/DDBJ databases">
        <title>Genomic Encyclopedia of Archaeal and Bacterial Type Strains, Phase II (KMG-II): from individual species to whole genera.</title>
        <authorList>
            <person name="Goeker M."/>
        </authorList>
    </citation>
    <scope>NUCLEOTIDE SEQUENCE [LARGE SCALE GENOMIC DNA]</scope>
    <source>
        <strain evidence="9 10">DSM 17008</strain>
    </source>
</reference>